<gene>
    <name evidence="1" type="ORF">CLI86_04130</name>
    <name evidence="2" type="ORF">TFUB20_02025</name>
</gene>
<proteinExistence type="predicted"/>
<evidence type="ECO:0000313" key="4">
    <source>
        <dbReference type="Proteomes" id="UP000219259"/>
    </source>
</evidence>
<evidence type="ECO:0000313" key="2">
    <source>
        <dbReference type="EMBL" id="SCQ23374.1"/>
    </source>
</evidence>
<dbReference type="AlphaFoldDB" id="A0A1D3USZ9"/>
<dbReference type="Proteomes" id="UP000219259">
    <property type="component" value="Unassembled WGS sequence"/>
</dbReference>
<protein>
    <submittedName>
        <fullName evidence="2">Uncharacterized protein</fullName>
    </submittedName>
</protein>
<name>A0A1D3USZ9_TANFO</name>
<reference evidence="2 3" key="1">
    <citation type="submission" date="2016-09" db="EMBL/GenBank/DDBJ databases">
        <authorList>
            <person name="Capua I."/>
            <person name="De Benedictis P."/>
            <person name="Joannis T."/>
            <person name="Lombin L.H."/>
            <person name="Cattoli G."/>
        </authorList>
    </citation>
    <scope>NUCLEOTIDE SEQUENCE [LARGE SCALE GENOMIC DNA]</scope>
    <source>
        <strain evidence="2 3">UB20</strain>
    </source>
</reference>
<dbReference type="GeneID" id="34759380"/>
<organism evidence="2 3">
    <name type="scientific">Tannerella forsythia</name>
    <name type="common">Bacteroides forsythus</name>
    <dbReference type="NCBI Taxonomy" id="28112"/>
    <lineage>
        <taxon>Bacteria</taxon>
        <taxon>Pseudomonadati</taxon>
        <taxon>Bacteroidota</taxon>
        <taxon>Bacteroidia</taxon>
        <taxon>Bacteroidales</taxon>
        <taxon>Tannerellaceae</taxon>
        <taxon>Tannerella</taxon>
    </lineage>
</organism>
<dbReference type="Proteomes" id="UP000182057">
    <property type="component" value="Unassembled WGS sequence"/>
</dbReference>
<accession>A0A1D3USZ9</accession>
<dbReference type="EMBL" id="NSLJ01000008">
    <property type="protein sequence ID" value="PDP44244.1"/>
    <property type="molecule type" value="Genomic_DNA"/>
</dbReference>
<dbReference type="RefSeq" id="WP_014225640.1">
    <property type="nucleotide sequence ID" value="NZ_CALHNL010000102.1"/>
</dbReference>
<sequence length="60" mass="6993">MKALLLSFFAVILCYALFFDREEPLTPVDEMNYTIPTEAREQIHLSDSTVYYAKCINPLF</sequence>
<evidence type="ECO:0000313" key="1">
    <source>
        <dbReference type="EMBL" id="PDP44244.1"/>
    </source>
</evidence>
<evidence type="ECO:0000313" key="3">
    <source>
        <dbReference type="Proteomes" id="UP000182057"/>
    </source>
</evidence>
<dbReference type="EMBL" id="FMMM01000070">
    <property type="protein sequence ID" value="SCQ23374.1"/>
    <property type="molecule type" value="Genomic_DNA"/>
</dbReference>
<reference evidence="1 4" key="2">
    <citation type="submission" date="2017-09" db="EMBL/GenBank/DDBJ databases">
        <title>Phase variable restriction modification systems are present in the genome sequences of periodontal pathogens Prevotella intermedia, Tannerella forsythia and Porphyromonas gingivalis.</title>
        <authorList>
            <person name="Haigh R.D."/>
            <person name="Crawford L."/>
            <person name="Ralph J."/>
            <person name="Wanford J."/>
            <person name="Vartoukian S.R."/>
            <person name="Hijazib K."/>
            <person name="Wade W."/>
            <person name="Oggioni M.R."/>
        </authorList>
    </citation>
    <scope>NUCLEOTIDE SEQUENCE [LARGE SCALE GENOMIC DNA]</scope>
    <source>
        <strain evidence="1 4">WW11663</strain>
    </source>
</reference>